<dbReference type="InterPro" id="IPR011990">
    <property type="entry name" value="TPR-like_helical_dom_sf"/>
</dbReference>
<dbReference type="SUPFAM" id="SSF53335">
    <property type="entry name" value="S-adenosyl-L-methionine-dependent methyltransferases"/>
    <property type="match status" value="1"/>
</dbReference>
<gene>
    <name evidence="4" type="ORF">ACFOMG_15265</name>
</gene>
<evidence type="ECO:0000259" key="3">
    <source>
        <dbReference type="Pfam" id="PF13649"/>
    </source>
</evidence>
<dbReference type="CDD" id="cd02440">
    <property type="entry name" value="AdoMet_MTases"/>
    <property type="match status" value="1"/>
</dbReference>
<reference evidence="5" key="1">
    <citation type="journal article" date="2019" name="Int. J. Syst. Evol. Microbiol.">
        <title>The Global Catalogue of Microorganisms (GCM) 10K type strain sequencing project: providing services to taxonomists for standard genome sequencing and annotation.</title>
        <authorList>
            <consortium name="The Broad Institute Genomics Platform"/>
            <consortium name="The Broad Institute Genome Sequencing Center for Infectious Disease"/>
            <person name="Wu L."/>
            <person name="Ma J."/>
        </authorList>
    </citation>
    <scope>NUCLEOTIDE SEQUENCE [LARGE SCALE GENOMIC DNA]</scope>
    <source>
        <strain evidence="5">KCTC 42424</strain>
    </source>
</reference>
<dbReference type="RefSeq" id="WP_376867882.1">
    <property type="nucleotide sequence ID" value="NZ_JBHRYB010000015.1"/>
</dbReference>
<dbReference type="GO" id="GO:0008168">
    <property type="term" value="F:methyltransferase activity"/>
    <property type="evidence" value="ECO:0007669"/>
    <property type="project" value="UniProtKB-KW"/>
</dbReference>
<dbReference type="InterPro" id="IPR041698">
    <property type="entry name" value="Methyltransf_25"/>
</dbReference>
<sequence length="674" mass="76559">MATAQLNLDNHPQDAGQHQHLYQLANKFYQEASGHHDPRLLRDADQLANMAWQQRPDYLPGINLLSRIALLQENYSKAWEWINLGLGKKPDSINLLYSGGLVALAENNLDQAEDYFSQAYRISRVATKAANYLARIALLKADYLLAFQYYRELVKTQSDDPQIRAGLFNAAEQLSADFYSEELEQDLLRYFDFSDVDYSQLRPLATSLLKHKFQLSESGCPLQLESLASDTLLLTCLEKFYFCDPLMEKLLITLRQSIFISSSSRLSIASELIPLATALAWQTWLNESVWYQTEQEHKLLDQLSQLASRMTRLADISNQDLYPVLLLLFMYQPPQHSIIATQLDAQALAWPVDFGRLVETALLQQQRMQRQQQLLASFGNSQNSISARVAEQYNNNPYPRWTDIGYSQPSSYQQALVRLFPQALQGYQLASPASVLVAGCGTGRHALRLARYFYNMNVTAIDLSHSALAYAKIKADEYRVNNIQFLQGDLLLSERIGQQFDVIECSGVLHHMQSPSAGLAAIKRQLKPGGLIKIALYSSAARKAIKQLRQQLGEQLPVSADDMRLVREALLQGSLAGDWQELFQSADFYSLSACRDLLFHQQEHTFTCLEVQQLLNDNGLEFIGMIPQGDSEQLARQRFNKAGHQLTLAEWHQVEQQKPGLFAAMYQFYVRKPL</sequence>
<name>A0ABV7VXL9_9GAMM</name>
<dbReference type="Proteomes" id="UP001595722">
    <property type="component" value="Unassembled WGS sequence"/>
</dbReference>
<protein>
    <submittedName>
        <fullName evidence="4">Methyltransferase domain-containing protein</fullName>
    </submittedName>
</protein>
<dbReference type="Gene3D" id="3.40.50.150">
    <property type="entry name" value="Vaccinia Virus protein VP39"/>
    <property type="match status" value="1"/>
</dbReference>
<dbReference type="EMBL" id="JBHRYB010000015">
    <property type="protein sequence ID" value="MFC3681462.1"/>
    <property type="molecule type" value="Genomic_DNA"/>
</dbReference>
<organism evidence="4 5">
    <name type="scientific">Bacterioplanoides pacificum</name>
    <dbReference type="NCBI Taxonomy" id="1171596"/>
    <lineage>
        <taxon>Bacteria</taxon>
        <taxon>Pseudomonadati</taxon>
        <taxon>Pseudomonadota</taxon>
        <taxon>Gammaproteobacteria</taxon>
        <taxon>Oceanospirillales</taxon>
        <taxon>Oceanospirillaceae</taxon>
        <taxon>Bacterioplanoides</taxon>
    </lineage>
</organism>
<dbReference type="PANTHER" id="PTHR43861">
    <property type="entry name" value="TRANS-ACONITATE 2-METHYLTRANSFERASE-RELATED"/>
    <property type="match status" value="1"/>
</dbReference>
<dbReference type="InterPro" id="IPR029063">
    <property type="entry name" value="SAM-dependent_MTases_sf"/>
</dbReference>
<comment type="caution">
    <text evidence="4">The sequence shown here is derived from an EMBL/GenBank/DDBJ whole genome shotgun (WGS) entry which is preliminary data.</text>
</comment>
<accession>A0ABV7VXL9</accession>
<proteinExistence type="predicted"/>
<dbReference type="PANTHER" id="PTHR43861:SF1">
    <property type="entry name" value="TRANS-ACONITATE 2-METHYLTRANSFERASE"/>
    <property type="match status" value="1"/>
</dbReference>
<dbReference type="GO" id="GO:0032259">
    <property type="term" value="P:methylation"/>
    <property type="evidence" value="ECO:0007669"/>
    <property type="project" value="UniProtKB-KW"/>
</dbReference>
<feature type="domain" description="Methyltransferase" evidence="3">
    <location>
        <begin position="435"/>
        <end position="530"/>
    </location>
</feature>
<evidence type="ECO:0000313" key="5">
    <source>
        <dbReference type="Proteomes" id="UP001595722"/>
    </source>
</evidence>
<keyword evidence="2" id="KW-0808">Transferase</keyword>
<evidence type="ECO:0000313" key="4">
    <source>
        <dbReference type="EMBL" id="MFC3681462.1"/>
    </source>
</evidence>
<keyword evidence="5" id="KW-1185">Reference proteome</keyword>
<evidence type="ECO:0000256" key="2">
    <source>
        <dbReference type="ARBA" id="ARBA00022679"/>
    </source>
</evidence>
<dbReference type="Pfam" id="PF13649">
    <property type="entry name" value="Methyltransf_25"/>
    <property type="match status" value="1"/>
</dbReference>
<dbReference type="SUPFAM" id="SSF48452">
    <property type="entry name" value="TPR-like"/>
    <property type="match status" value="1"/>
</dbReference>
<dbReference type="Gene3D" id="1.25.40.10">
    <property type="entry name" value="Tetratricopeptide repeat domain"/>
    <property type="match status" value="1"/>
</dbReference>
<evidence type="ECO:0000256" key="1">
    <source>
        <dbReference type="ARBA" id="ARBA00022603"/>
    </source>
</evidence>
<keyword evidence="1 4" id="KW-0489">Methyltransferase</keyword>